<dbReference type="InterPro" id="IPR004635">
    <property type="entry name" value="Pept_S49_SppA"/>
</dbReference>
<dbReference type="GO" id="GO:0008236">
    <property type="term" value="F:serine-type peptidase activity"/>
    <property type="evidence" value="ECO:0007669"/>
    <property type="project" value="UniProtKB-KW"/>
</dbReference>
<keyword evidence="4" id="KW-0720">Serine protease</keyword>
<reference evidence="6 7" key="1">
    <citation type="submission" date="2017-04" db="EMBL/GenBank/DDBJ databases">
        <authorList>
            <person name="Afonso C.L."/>
            <person name="Miller P.J."/>
            <person name="Scott M.A."/>
            <person name="Spackman E."/>
            <person name="Goraichik I."/>
            <person name="Dimitrov K.M."/>
            <person name="Suarez D.L."/>
            <person name="Swayne D.E."/>
        </authorList>
    </citation>
    <scope>NUCLEOTIDE SEQUENCE [LARGE SCALE GENOMIC DNA]</scope>
    <source>
        <strain evidence="6 7">LMG26642</strain>
    </source>
</reference>
<dbReference type="EMBL" id="FXBJ01000002">
    <property type="protein sequence ID" value="SMH36698.1"/>
    <property type="molecule type" value="Genomic_DNA"/>
</dbReference>
<dbReference type="STRING" id="1073423.SAMN04488700_1913"/>
<organism evidence="6 7">
    <name type="scientific">Carnobacterium iners</name>
    <dbReference type="NCBI Taxonomy" id="1073423"/>
    <lineage>
        <taxon>Bacteria</taxon>
        <taxon>Bacillati</taxon>
        <taxon>Bacillota</taxon>
        <taxon>Bacilli</taxon>
        <taxon>Lactobacillales</taxon>
        <taxon>Carnobacteriaceae</taxon>
        <taxon>Carnobacterium</taxon>
    </lineage>
</organism>
<dbReference type="PANTHER" id="PTHR42987">
    <property type="entry name" value="PEPTIDASE S49"/>
    <property type="match status" value="1"/>
</dbReference>
<evidence type="ECO:0000259" key="5">
    <source>
        <dbReference type="Pfam" id="PF01343"/>
    </source>
</evidence>
<sequence>MTTKRWTAISIAIGLFILSIIISDLTLKANPTGESDNAMMETANLFLGQQALSETIVSKGNQKERIVLLEVNGAIVANQTASLLDTSGYNHTFFIEQLEAIKVDDSIKGILLSINSPGGGTYESAQIKDKIDEIQKTTKIPLYVSMGNVAASGGYYIAASADKIFASNETLTGSIGVIMSNLNVSELYKKIGIEDTTIKSGPFKDIGSTSKQMSKEEEQILQSLVDDSYNRFVTVVAEGRNKKTDEVKSLADGRIYDGAQAKGIGLVDQIGYQENALEALKKENKIEDAEVFQYSSDSLSFKSLLTSKVSELTTQKSMSEEMITELTKQLNDIQTPRMMYLYGGK</sequence>
<dbReference type="AlphaFoldDB" id="A0A1X7NG59"/>
<dbReference type="PANTHER" id="PTHR42987:SF7">
    <property type="entry name" value="SIGNAL PEPTIDE PEPTIDASE SPPA-RELATED"/>
    <property type="match status" value="1"/>
</dbReference>
<dbReference type="CDD" id="cd07023">
    <property type="entry name" value="S49_Sppa_N_C"/>
    <property type="match status" value="1"/>
</dbReference>
<comment type="similarity">
    <text evidence="1">Belongs to the peptidase S49 family.</text>
</comment>
<dbReference type="Proteomes" id="UP000193435">
    <property type="component" value="Unassembled WGS sequence"/>
</dbReference>
<accession>A0A1X7NG59</accession>
<protein>
    <submittedName>
        <fullName evidence="6">Signal peptide peptidase A. Serine peptidase. MEROPS family S49</fullName>
    </submittedName>
</protein>
<dbReference type="InterPro" id="IPR047272">
    <property type="entry name" value="S49_SppA_C"/>
</dbReference>
<dbReference type="InterPro" id="IPR002142">
    <property type="entry name" value="Peptidase_S49"/>
</dbReference>
<dbReference type="SUPFAM" id="SSF52096">
    <property type="entry name" value="ClpP/crotonase"/>
    <property type="match status" value="1"/>
</dbReference>
<evidence type="ECO:0000256" key="3">
    <source>
        <dbReference type="ARBA" id="ARBA00022801"/>
    </source>
</evidence>
<dbReference type="InterPro" id="IPR029045">
    <property type="entry name" value="ClpP/crotonase-like_dom_sf"/>
</dbReference>
<evidence type="ECO:0000313" key="7">
    <source>
        <dbReference type="Proteomes" id="UP000193435"/>
    </source>
</evidence>
<keyword evidence="3" id="KW-0378">Hydrolase</keyword>
<evidence type="ECO:0000256" key="2">
    <source>
        <dbReference type="ARBA" id="ARBA00022670"/>
    </source>
</evidence>
<dbReference type="OrthoDB" id="9764363at2"/>
<proteinExistence type="inferred from homology"/>
<keyword evidence="7" id="KW-1185">Reference proteome</keyword>
<evidence type="ECO:0000256" key="1">
    <source>
        <dbReference type="ARBA" id="ARBA00008683"/>
    </source>
</evidence>
<dbReference type="Gene3D" id="3.90.226.10">
    <property type="entry name" value="2-enoyl-CoA Hydratase, Chain A, domain 1"/>
    <property type="match status" value="2"/>
</dbReference>
<dbReference type="RefSeq" id="WP_085560000.1">
    <property type="nucleotide sequence ID" value="NZ_FOAH01000003.1"/>
</dbReference>
<keyword evidence="2" id="KW-0645">Protease</keyword>
<evidence type="ECO:0000313" key="6">
    <source>
        <dbReference type="EMBL" id="SMH36698.1"/>
    </source>
</evidence>
<gene>
    <name evidence="6" type="ORF">SAMN04488700_1913</name>
</gene>
<dbReference type="Pfam" id="PF01343">
    <property type="entry name" value="Peptidase_S49"/>
    <property type="match status" value="1"/>
</dbReference>
<feature type="domain" description="Peptidase S49" evidence="5">
    <location>
        <begin position="136"/>
        <end position="286"/>
    </location>
</feature>
<name>A0A1X7NG59_9LACT</name>
<dbReference type="NCBIfam" id="TIGR00706">
    <property type="entry name" value="SppA_dom"/>
    <property type="match status" value="1"/>
</dbReference>
<dbReference type="GO" id="GO:0006508">
    <property type="term" value="P:proteolysis"/>
    <property type="evidence" value="ECO:0007669"/>
    <property type="project" value="UniProtKB-KW"/>
</dbReference>
<evidence type="ECO:0000256" key="4">
    <source>
        <dbReference type="ARBA" id="ARBA00022825"/>
    </source>
</evidence>